<dbReference type="EMBL" id="UINC01068878">
    <property type="protein sequence ID" value="SVC01826.1"/>
    <property type="molecule type" value="Genomic_DNA"/>
</dbReference>
<reference evidence="1" key="1">
    <citation type="submission" date="2018-05" db="EMBL/GenBank/DDBJ databases">
        <authorList>
            <person name="Lanie J.A."/>
            <person name="Ng W.-L."/>
            <person name="Kazmierczak K.M."/>
            <person name="Andrzejewski T.M."/>
            <person name="Davidsen T.M."/>
            <person name="Wayne K.J."/>
            <person name="Tettelin H."/>
            <person name="Glass J.I."/>
            <person name="Rusch D."/>
            <person name="Podicherti R."/>
            <person name="Tsui H.-C.T."/>
            <person name="Winkler M.E."/>
        </authorList>
    </citation>
    <scope>NUCLEOTIDE SEQUENCE</scope>
</reference>
<sequence length="42" mass="4808">MIAPSRMIMLIQFLSLHFTDHEGWQWRLPSPQSGPSQDSPLA</sequence>
<feature type="non-terminal residue" evidence="1">
    <location>
        <position position="42"/>
    </location>
</feature>
<gene>
    <name evidence="1" type="ORF">METZ01_LOCUS254680</name>
</gene>
<name>A0A382IQD0_9ZZZZ</name>
<organism evidence="1">
    <name type="scientific">marine metagenome</name>
    <dbReference type="NCBI Taxonomy" id="408172"/>
    <lineage>
        <taxon>unclassified sequences</taxon>
        <taxon>metagenomes</taxon>
        <taxon>ecological metagenomes</taxon>
    </lineage>
</organism>
<accession>A0A382IQD0</accession>
<dbReference type="AlphaFoldDB" id="A0A382IQD0"/>
<evidence type="ECO:0000313" key="1">
    <source>
        <dbReference type="EMBL" id="SVC01826.1"/>
    </source>
</evidence>
<proteinExistence type="predicted"/>
<protein>
    <submittedName>
        <fullName evidence="1">Uncharacterized protein</fullName>
    </submittedName>
</protein>